<sequence>MRWASRLPLGIEKTALPLSASRLTAILDIKGTQNSGRVLFAGKSIDEEVPGVPGSRFWDLLWLGTILVGFPAKLVYWCSWWKSRQMACFIRLCLLTASNGIHLRRAQQRMLCEDTEYLIEVWIYDKRLLAFLCVGKRSKGGPFLSEDGGGGFLFMTPHRTDGRTQKTFGLLYLGILIEKDSEYKHIKDGRFIYKFDILSPVTLETKWATE</sequence>
<evidence type="ECO:0000313" key="2">
    <source>
        <dbReference type="Proteomes" id="UP000807504"/>
    </source>
</evidence>
<protein>
    <submittedName>
        <fullName evidence="1">Uncharacterized protein</fullName>
    </submittedName>
</protein>
<accession>A0A8T0E569</accession>
<evidence type="ECO:0000313" key="1">
    <source>
        <dbReference type="EMBL" id="KAF8765001.1"/>
    </source>
</evidence>
<proteinExistence type="predicted"/>
<reference evidence="1" key="1">
    <citation type="journal article" date="2020" name="bioRxiv">
        <title>Chromosome-level reference genome of the European wasp spider Argiope bruennichi: a resource for studies on range expansion and evolutionary adaptation.</title>
        <authorList>
            <person name="Sheffer M.M."/>
            <person name="Hoppe A."/>
            <person name="Krehenwinkel H."/>
            <person name="Uhl G."/>
            <person name="Kuss A.W."/>
            <person name="Jensen L."/>
            <person name="Jensen C."/>
            <person name="Gillespie R.G."/>
            <person name="Hoff K.J."/>
            <person name="Prost S."/>
        </authorList>
    </citation>
    <scope>NUCLEOTIDE SEQUENCE</scope>
</reference>
<keyword evidence="2" id="KW-1185">Reference proteome</keyword>
<dbReference type="EMBL" id="JABXBU010002231">
    <property type="protein sequence ID" value="KAF8765001.1"/>
    <property type="molecule type" value="Genomic_DNA"/>
</dbReference>
<organism evidence="1 2">
    <name type="scientific">Argiope bruennichi</name>
    <name type="common">Wasp spider</name>
    <name type="synonym">Aranea bruennichi</name>
    <dbReference type="NCBI Taxonomy" id="94029"/>
    <lineage>
        <taxon>Eukaryota</taxon>
        <taxon>Metazoa</taxon>
        <taxon>Ecdysozoa</taxon>
        <taxon>Arthropoda</taxon>
        <taxon>Chelicerata</taxon>
        <taxon>Arachnida</taxon>
        <taxon>Araneae</taxon>
        <taxon>Araneomorphae</taxon>
        <taxon>Entelegynae</taxon>
        <taxon>Araneoidea</taxon>
        <taxon>Araneidae</taxon>
        <taxon>Argiope</taxon>
    </lineage>
</organism>
<gene>
    <name evidence="1" type="ORF">HNY73_023021</name>
</gene>
<name>A0A8T0E569_ARGBR</name>
<dbReference type="Proteomes" id="UP000807504">
    <property type="component" value="Unassembled WGS sequence"/>
</dbReference>
<dbReference type="AlphaFoldDB" id="A0A8T0E569"/>
<comment type="caution">
    <text evidence="1">The sequence shown here is derived from an EMBL/GenBank/DDBJ whole genome shotgun (WGS) entry which is preliminary data.</text>
</comment>
<reference evidence="1" key="2">
    <citation type="submission" date="2020-06" db="EMBL/GenBank/DDBJ databases">
        <authorList>
            <person name="Sheffer M."/>
        </authorList>
    </citation>
    <scope>NUCLEOTIDE SEQUENCE</scope>
</reference>